<dbReference type="Pfam" id="PF00275">
    <property type="entry name" value="EPSP_synthase"/>
    <property type="match status" value="1"/>
</dbReference>
<comment type="catalytic activity">
    <reaction evidence="22">
        <text>7-phospho-2-dehydro-3-deoxy-D-arabino-heptonate = 3-dehydroquinate + phosphate</text>
        <dbReference type="Rhea" id="RHEA:21968"/>
        <dbReference type="ChEBI" id="CHEBI:32364"/>
        <dbReference type="ChEBI" id="CHEBI:43474"/>
        <dbReference type="ChEBI" id="CHEBI:58394"/>
        <dbReference type="EC" id="4.2.3.4"/>
    </reaction>
</comment>
<feature type="active site" description="Schiff-base intermediate with substrate; for 3-dehydroquinate dehydratase activity" evidence="22">
    <location>
        <position position="3841"/>
    </location>
</feature>
<dbReference type="FunFam" id="1.20.1090.10:FF:000007">
    <property type="entry name" value="Pentafunctional AROM polypeptide"/>
    <property type="match status" value="1"/>
</dbReference>
<keyword evidence="15 22" id="KW-0560">Oxidoreductase</keyword>
<dbReference type="GO" id="GO:0005524">
    <property type="term" value="F:ATP binding"/>
    <property type="evidence" value="ECO:0007669"/>
    <property type="project" value="UniProtKB-UniRule"/>
</dbReference>
<accession>A0A2U3DWY1</accession>
<dbReference type="EC" id="4.2.1.10" evidence="22"/>
<dbReference type="InterPro" id="IPR046346">
    <property type="entry name" value="Aminoacid_DH-like_N_sf"/>
</dbReference>
<dbReference type="InterPro" id="IPR018508">
    <property type="entry name" value="3-dehydroquinate_DH_AS"/>
</dbReference>
<dbReference type="InterPro" id="IPR056179">
    <property type="entry name" value="DHQS_C"/>
</dbReference>
<comment type="pathway">
    <text evidence="22">Metabolic intermediate biosynthesis; chorismate biosynthesis; chorismate from D-erythrose 4-phosphate and phosphoenolpyruvate: step 4/7.</text>
</comment>
<dbReference type="Gene3D" id="3.40.50.300">
    <property type="entry name" value="P-loop containing nucleotide triphosphate hydrolases"/>
    <property type="match status" value="1"/>
</dbReference>
<keyword evidence="11 22" id="KW-0418">Kinase</keyword>
<evidence type="ECO:0000256" key="3">
    <source>
        <dbReference type="ARBA" id="ARBA00004842"/>
    </source>
</evidence>
<dbReference type="GO" id="GO:0004764">
    <property type="term" value="F:shikimate 3-dehydrogenase (NADP+) activity"/>
    <property type="evidence" value="ECO:0007669"/>
    <property type="project" value="UniProtKB-UniRule"/>
</dbReference>
<dbReference type="SUPFAM" id="SSF56796">
    <property type="entry name" value="Dehydroquinate synthase-like"/>
    <property type="match status" value="1"/>
</dbReference>
<keyword evidence="6 22" id="KW-0963">Cytoplasm</keyword>
<dbReference type="EMBL" id="LCWV01000023">
    <property type="protein sequence ID" value="PWI66746.1"/>
    <property type="molecule type" value="Genomic_DNA"/>
</dbReference>
<feature type="binding site" evidence="22">
    <location>
        <position position="2806"/>
    </location>
    <ligand>
        <name>NAD(+)</name>
        <dbReference type="ChEBI" id="CHEBI:57540"/>
    </ligand>
</feature>
<evidence type="ECO:0000256" key="2">
    <source>
        <dbReference type="ARBA" id="ARBA00004811"/>
    </source>
</evidence>
<evidence type="ECO:0000256" key="7">
    <source>
        <dbReference type="ARBA" id="ARBA00022605"/>
    </source>
</evidence>
<protein>
    <recommendedName>
        <fullName evidence="22">Pentafunctional AROM polypeptide</fullName>
    </recommendedName>
    <domain>
        <recommendedName>
            <fullName evidence="22">3-dehydroquinate synthase</fullName>
            <shortName evidence="22">DHQS</shortName>
            <ecNumber evidence="22">4.2.3.4</ecNumber>
        </recommendedName>
    </domain>
    <domain>
        <recommendedName>
            <fullName evidence="22">3-phosphoshikimate 1-carboxyvinyltransferase</fullName>
            <ecNumber evidence="22">2.5.1.19</ecNumber>
        </recommendedName>
        <alternativeName>
            <fullName evidence="22">5-enolpyruvylshikimate-3-phosphate synthase</fullName>
            <shortName evidence="22">EPSP synthase</shortName>
            <shortName evidence="22">EPSPS</shortName>
        </alternativeName>
    </domain>
    <domain>
        <recommendedName>
            <fullName evidence="22">Shikimate kinase</fullName>
            <shortName evidence="22">SK</shortName>
            <ecNumber evidence="22">2.7.1.71</ecNumber>
        </recommendedName>
    </domain>
    <domain>
        <recommendedName>
            <fullName evidence="22">3-dehydroquinate dehydratase</fullName>
            <shortName evidence="22">3-dehydroquinase</shortName>
            <ecNumber evidence="22">4.2.1.10</ecNumber>
        </recommendedName>
    </domain>
    <domain>
        <recommendedName>
            <fullName evidence="22">Shikimate dehydrogenase</fullName>
            <ecNumber evidence="22">1.1.1.25</ecNumber>
        </recommendedName>
    </domain>
</protein>
<feature type="binding site" evidence="22">
    <location>
        <begin position="2839"/>
        <end position="2842"/>
    </location>
    <ligand>
        <name>7-phospho-2-dehydro-3-deoxy-D-arabino-heptonate</name>
        <dbReference type="ChEBI" id="CHEBI:58394"/>
    </ligand>
</feature>
<dbReference type="GO" id="GO:0003856">
    <property type="term" value="F:3-dehydroquinate synthase activity"/>
    <property type="evidence" value="ECO:0007669"/>
    <property type="project" value="UniProtKB-UniRule"/>
</dbReference>
<dbReference type="UniPathway" id="UPA00053">
    <property type="reaction ID" value="UER00085"/>
</dbReference>
<dbReference type="HAMAP" id="MF_00109">
    <property type="entry name" value="Shikimate_kinase"/>
    <property type="match status" value="1"/>
</dbReference>
<dbReference type="Pfam" id="PF01487">
    <property type="entry name" value="DHquinase_I"/>
    <property type="match status" value="1"/>
</dbReference>
<dbReference type="CDD" id="cd01065">
    <property type="entry name" value="NAD_bind_Shikimate_DH"/>
    <property type="match status" value="1"/>
</dbReference>
<dbReference type="HAMAP" id="MF_00210">
    <property type="entry name" value="EPSP_synth"/>
    <property type="match status" value="1"/>
</dbReference>
<dbReference type="GO" id="GO:0004765">
    <property type="term" value="F:shikimate kinase activity"/>
    <property type="evidence" value="ECO:0007669"/>
    <property type="project" value="UniProtKB-UniRule"/>
</dbReference>
<keyword evidence="18 22" id="KW-0511">Multifunctional enzyme</keyword>
<dbReference type="InterPro" id="IPR013792">
    <property type="entry name" value="RNA3'P_cycl/enolpyr_Trfase_a/b"/>
</dbReference>
<dbReference type="NCBIfam" id="TIGR01809">
    <property type="entry name" value="Shik-DH-AROM"/>
    <property type="match status" value="1"/>
</dbReference>
<evidence type="ECO:0000256" key="15">
    <source>
        <dbReference type="ARBA" id="ARBA00023002"/>
    </source>
</evidence>
<evidence type="ECO:0000256" key="9">
    <source>
        <dbReference type="ARBA" id="ARBA00022723"/>
    </source>
</evidence>
<comment type="catalytic activity">
    <reaction evidence="22">
        <text>shikimate + NADP(+) = 3-dehydroshikimate + NADPH + H(+)</text>
        <dbReference type="Rhea" id="RHEA:17737"/>
        <dbReference type="ChEBI" id="CHEBI:15378"/>
        <dbReference type="ChEBI" id="CHEBI:16630"/>
        <dbReference type="ChEBI" id="CHEBI:36208"/>
        <dbReference type="ChEBI" id="CHEBI:57783"/>
        <dbReference type="ChEBI" id="CHEBI:58349"/>
        <dbReference type="EC" id="1.1.1.25"/>
    </reaction>
</comment>
<organism evidence="24 25">
    <name type="scientific">Purpureocillium lilacinum</name>
    <name type="common">Paecilomyces lilacinus</name>
    <dbReference type="NCBI Taxonomy" id="33203"/>
    <lineage>
        <taxon>Eukaryota</taxon>
        <taxon>Fungi</taxon>
        <taxon>Dikarya</taxon>
        <taxon>Ascomycota</taxon>
        <taxon>Pezizomycotina</taxon>
        <taxon>Sordariomycetes</taxon>
        <taxon>Hypocreomycetidae</taxon>
        <taxon>Hypocreales</taxon>
        <taxon>Ophiocordycipitaceae</taxon>
        <taxon>Purpureocillium</taxon>
    </lineage>
</organism>
<evidence type="ECO:0000256" key="8">
    <source>
        <dbReference type="ARBA" id="ARBA00022679"/>
    </source>
</evidence>
<evidence type="ECO:0000256" key="1">
    <source>
        <dbReference type="ARBA" id="ARBA00004496"/>
    </source>
</evidence>
<feature type="binding site" evidence="22">
    <location>
        <begin position="2784"/>
        <end position="2785"/>
    </location>
    <ligand>
        <name>NAD(+)</name>
        <dbReference type="ChEBI" id="CHEBI:57540"/>
    </ligand>
</feature>
<comment type="catalytic activity">
    <reaction evidence="19">
        <text>3-phosphoshikimate + phosphoenolpyruvate = 5-O-(1-carboxyvinyl)-3-phosphoshikimate + phosphate</text>
        <dbReference type="Rhea" id="RHEA:21256"/>
        <dbReference type="ChEBI" id="CHEBI:43474"/>
        <dbReference type="ChEBI" id="CHEBI:57701"/>
        <dbReference type="ChEBI" id="CHEBI:58702"/>
        <dbReference type="ChEBI" id="CHEBI:145989"/>
        <dbReference type="EC" id="2.5.1.19"/>
    </reaction>
    <physiologicalReaction direction="left-to-right" evidence="19">
        <dbReference type="Rhea" id="RHEA:21257"/>
    </physiologicalReaction>
</comment>
<dbReference type="PROSITE" id="PS00509">
    <property type="entry name" value="RAS_GTPASE_ACTIV_1"/>
    <property type="match status" value="1"/>
</dbReference>
<dbReference type="InterPro" id="IPR001381">
    <property type="entry name" value="DHquinase_I"/>
</dbReference>
<feature type="binding site" evidence="22">
    <location>
        <position position="2835"/>
    </location>
    <ligand>
        <name>NAD(+)</name>
        <dbReference type="ChEBI" id="CHEBI:57540"/>
    </ligand>
</feature>
<feature type="binding site" evidence="22">
    <location>
        <position position="2892"/>
    </location>
    <ligand>
        <name>7-phospho-2-dehydro-3-deoxy-D-arabino-heptonate</name>
        <dbReference type="ChEBI" id="CHEBI:58394"/>
    </ligand>
</feature>
<dbReference type="PROSITE" id="PS00885">
    <property type="entry name" value="EPSP_SYNTHASE_2"/>
    <property type="match status" value="1"/>
</dbReference>
<dbReference type="Gene3D" id="3.40.50.10860">
    <property type="entry name" value="Leucine Dehydrogenase, chain A, domain 1"/>
    <property type="match status" value="1"/>
</dbReference>
<feature type="active site" description="Proton acceptor; for 3-dehydroquinate synthase activity" evidence="22">
    <location>
        <position position="2917"/>
    </location>
</feature>
<feature type="binding site" evidence="22">
    <location>
        <position position="2913"/>
    </location>
    <ligand>
        <name>7-phospho-2-dehydro-3-deoxy-D-arabino-heptonate</name>
        <dbReference type="ChEBI" id="CHEBI:58394"/>
    </ligand>
</feature>
<dbReference type="Gene3D" id="1.20.1090.10">
    <property type="entry name" value="Dehydroquinate synthase-like - alpha domain"/>
    <property type="match status" value="1"/>
</dbReference>
<evidence type="ECO:0000256" key="6">
    <source>
        <dbReference type="ARBA" id="ARBA00022490"/>
    </source>
</evidence>
<feature type="binding site" evidence="22">
    <location>
        <begin position="2824"/>
        <end position="2827"/>
    </location>
    <ligand>
        <name>NAD(+)</name>
        <dbReference type="ChEBI" id="CHEBI:57540"/>
    </ligand>
</feature>
<dbReference type="FunFam" id="3.40.50.1970:FF:000007">
    <property type="entry name" value="Pentafunctional AROM polypeptide"/>
    <property type="match status" value="1"/>
</dbReference>
<dbReference type="InterPro" id="IPR016037">
    <property type="entry name" value="DHQ_synth_AroB"/>
</dbReference>
<dbReference type="CDD" id="cd08195">
    <property type="entry name" value="DHQS"/>
    <property type="match status" value="1"/>
</dbReference>
<dbReference type="EC" id="2.7.1.71" evidence="22"/>
<comment type="pathway">
    <text evidence="3 22">Metabolic intermediate biosynthesis; chorismate biosynthesis; chorismate from D-erythrose 4-phosphate and phosphoenolpyruvate: step 5/7.</text>
</comment>
<dbReference type="SUPFAM" id="SSF55205">
    <property type="entry name" value="EPT/RTPC-like"/>
    <property type="match status" value="1"/>
</dbReference>
<dbReference type="InterPro" id="IPR036291">
    <property type="entry name" value="NAD(P)-bd_dom_sf"/>
</dbReference>
<comment type="subunit">
    <text evidence="22">Homodimer.</text>
</comment>
<evidence type="ECO:0000313" key="25">
    <source>
        <dbReference type="Proteomes" id="UP000245956"/>
    </source>
</evidence>
<gene>
    <name evidence="24" type="ORF">PCL_04884</name>
</gene>
<feature type="binding site" evidence="22">
    <location>
        <position position="2929"/>
    </location>
    <ligand>
        <name>Zn(2+)</name>
        <dbReference type="ChEBI" id="CHEBI:29105"/>
        <note>catalytic</note>
    </ligand>
</feature>
<evidence type="ECO:0000256" key="20">
    <source>
        <dbReference type="ARBA" id="ARBA00048567"/>
    </source>
</evidence>
<dbReference type="GO" id="GO:0009423">
    <property type="term" value="P:chorismate biosynthetic process"/>
    <property type="evidence" value="ECO:0007669"/>
    <property type="project" value="UniProtKB-UniRule"/>
</dbReference>
<keyword evidence="7 22" id="KW-0028">Amino-acid biosynthesis</keyword>
<feature type="binding site" evidence="22">
    <location>
        <position position="2791"/>
    </location>
    <ligand>
        <name>7-phospho-2-dehydro-3-deoxy-D-arabino-heptonate</name>
        <dbReference type="ChEBI" id="CHEBI:58394"/>
    </ligand>
</feature>
<keyword evidence="17 22" id="KW-0456">Lyase</keyword>
<evidence type="ECO:0000256" key="11">
    <source>
        <dbReference type="ARBA" id="ARBA00022777"/>
    </source>
</evidence>
<dbReference type="Pfam" id="PF08501">
    <property type="entry name" value="Shikimate_dh_N"/>
    <property type="match status" value="1"/>
</dbReference>
<dbReference type="SUPFAM" id="SSF48371">
    <property type="entry name" value="ARM repeat"/>
    <property type="match status" value="1"/>
</dbReference>
<dbReference type="GO" id="GO:0007165">
    <property type="term" value="P:signal transduction"/>
    <property type="evidence" value="ECO:0007669"/>
    <property type="project" value="UniProtKB-ARBA"/>
</dbReference>
<dbReference type="InterPro" id="IPR023000">
    <property type="entry name" value="Shikimate_kinase_CS"/>
</dbReference>
<feature type="binding site" evidence="22">
    <location>
        <position position="2998"/>
    </location>
    <ligand>
        <name>7-phospho-2-dehydro-3-deoxy-D-arabino-heptonate</name>
        <dbReference type="ChEBI" id="CHEBI:58394"/>
    </ligand>
</feature>
<dbReference type="PROSITE" id="PS01128">
    <property type="entry name" value="SHIKIMATE_KINASE"/>
    <property type="match status" value="1"/>
</dbReference>
<feature type="binding site" evidence="22">
    <location>
        <position position="2913"/>
    </location>
    <ligand>
        <name>Zn(2+)</name>
        <dbReference type="ChEBI" id="CHEBI:29105"/>
        <note>catalytic</note>
    </ligand>
</feature>
<feature type="binding site" evidence="22">
    <location>
        <position position="2929"/>
    </location>
    <ligand>
        <name>7-phospho-2-dehydro-3-deoxy-D-arabino-heptonate</name>
        <dbReference type="ChEBI" id="CHEBI:58394"/>
    </ligand>
</feature>
<dbReference type="FunFam" id="3.65.10.10:FF:000007">
    <property type="entry name" value="Pentafunctional AROM polypeptide"/>
    <property type="match status" value="1"/>
</dbReference>
<dbReference type="PROSITE" id="PS01028">
    <property type="entry name" value="DEHYDROQUINASE_I"/>
    <property type="match status" value="1"/>
</dbReference>
<dbReference type="SUPFAM" id="SSF52540">
    <property type="entry name" value="P-loop containing nucleoside triphosphate hydrolases"/>
    <property type="match status" value="1"/>
</dbReference>
<dbReference type="GO" id="GO:0005737">
    <property type="term" value="C:cytoplasm"/>
    <property type="evidence" value="ECO:0007669"/>
    <property type="project" value="UniProtKB-SubCell"/>
</dbReference>
<keyword evidence="13 22" id="KW-0067">ATP-binding</keyword>
<comment type="caution">
    <text evidence="24">The sequence shown here is derived from an EMBL/GenBank/DDBJ whole genome shotgun (WGS) entry which is preliminary data.</text>
</comment>
<comment type="function">
    <text evidence="21 22">The AROM polypeptide catalyzes 5 consecutive enzymatic reactions in prechorismate polyaromatic amino acid biosynthesis.</text>
</comment>
<comment type="pathway">
    <text evidence="2 22">Metabolic intermediate biosynthesis; chorismate biosynthesis; chorismate from D-erythrose 4-phosphate and phosphoenolpyruvate: step 6/7.</text>
</comment>
<dbReference type="Gene3D" id="3.65.10.10">
    <property type="entry name" value="Enolpyruvate transferase domain"/>
    <property type="match status" value="2"/>
</dbReference>
<evidence type="ECO:0000256" key="18">
    <source>
        <dbReference type="ARBA" id="ARBA00023268"/>
    </source>
</evidence>
<dbReference type="InterPro" id="IPR027417">
    <property type="entry name" value="P-loop_NTPase"/>
</dbReference>
<dbReference type="PANTHER" id="PTHR21090">
    <property type="entry name" value="AROM/DEHYDROQUINATE SYNTHASE"/>
    <property type="match status" value="1"/>
</dbReference>
<dbReference type="InterPro" id="IPR000623">
    <property type="entry name" value="Shikimate_kinase/TSH1"/>
</dbReference>
<keyword evidence="8 22" id="KW-0808">Transferase</keyword>
<dbReference type="GO" id="GO:0005096">
    <property type="term" value="F:GTPase activator activity"/>
    <property type="evidence" value="ECO:0007669"/>
    <property type="project" value="UniProtKB-KW"/>
</dbReference>
<dbReference type="PRINTS" id="PR01100">
    <property type="entry name" value="SHIKIMTKNASE"/>
</dbReference>
<dbReference type="Gene3D" id="3.40.525.10">
    <property type="entry name" value="CRAL-TRIO lipid binding domain"/>
    <property type="match status" value="1"/>
</dbReference>
<proteinExistence type="inferred from homology"/>
<feature type="binding site" evidence="22">
    <location>
        <begin position="2693"/>
        <end position="2695"/>
    </location>
    <ligand>
        <name>NAD(+)</name>
        <dbReference type="ChEBI" id="CHEBI:57540"/>
    </ligand>
</feature>
<dbReference type="FunFam" id="3.20.20.70:FF:000135">
    <property type="entry name" value="Pentafunctional AROM polypeptide"/>
    <property type="match status" value="1"/>
</dbReference>
<evidence type="ECO:0000256" key="12">
    <source>
        <dbReference type="ARBA" id="ARBA00022833"/>
    </source>
</evidence>
<dbReference type="Gene3D" id="3.40.50.1970">
    <property type="match status" value="1"/>
</dbReference>
<comment type="cofactor">
    <cofactor evidence="22">
        <name>Zn(2+)</name>
        <dbReference type="ChEBI" id="CHEBI:29105"/>
    </cofactor>
    <text evidence="22">Binds 2 Zn(2+) ions per subunit.</text>
</comment>
<dbReference type="FunFam" id="3.65.10.10:FF:000008">
    <property type="entry name" value="Pentafunctional AROM polypeptide"/>
    <property type="match status" value="1"/>
</dbReference>
<dbReference type="GO" id="GO:0003866">
    <property type="term" value="F:3-phosphoshikimate 1-carboxyvinyltransferase activity"/>
    <property type="evidence" value="ECO:0007669"/>
    <property type="project" value="UniProtKB-UniRule"/>
</dbReference>
<dbReference type="FunFam" id="3.40.50.300:FF:001256">
    <property type="entry name" value="Pentafunctional AROM polypeptide"/>
    <property type="match status" value="1"/>
</dbReference>
<dbReference type="InterPro" id="IPR023152">
    <property type="entry name" value="RasGAP_CS"/>
</dbReference>
<dbReference type="GO" id="GO:0046872">
    <property type="term" value="F:metal ion binding"/>
    <property type="evidence" value="ECO:0007669"/>
    <property type="project" value="UniProtKB-UniRule"/>
</dbReference>
<dbReference type="HAMAP" id="MF_03143">
    <property type="entry name" value="Pentafunct_AroM"/>
    <property type="match status" value="1"/>
</dbReference>
<feature type="binding site" evidence="22">
    <location>
        <position position="2797"/>
    </location>
    <ligand>
        <name>7-phospho-2-dehydro-3-deoxy-D-arabino-heptonate</name>
        <dbReference type="ChEBI" id="CHEBI:58394"/>
    </ligand>
</feature>
<dbReference type="InterPro" id="IPR016024">
    <property type="entry name" value="ARM-type_fold"/>
</dbReference>
<dbReference type="InterPro" id="IPR023193">
    <property type="entry name" value="EPSP_synthase_CS"/>
</dbReference>
<dbReference type="NCBIfam" id="TIGR01357">
    <property type="entry name" value="aroB"/>
    <property type="match status" value="1"/>
</dbReference>
<feature type="domain" description="Ras-GAP" evidence="23">
    <location>
        <begin position="1177"/>
        <end position="1370"/>
    </location>
</feature>
<dbReference type="InterPro" id="IPR008936">
    <property type="entry name" value="Rho_GTPase_activation_prot"/>
</dbReference>
<evidence type="ECO:0000256" key="10">
    <source>
        <dbReference type="ARBA" id="ARBA00022741"/>
    </source>
</evidence>
<dbReference type="EC" id="1.1.1.25" evidence="22"/>
<feature type="active site" description="Proton acceptor; for 3-dehydroquinate synthase activity" evidence="22">
    <location>
        <position position="2902"/>
    </location>
</feature>
<keyword evidence="10 22" id="KW-0547">Nucleotide-binding</keyword>
<comment type="pathway">
    <text evidence="22">Metabolic intermediate biosynthesis; chorismate biosynthesis; chorismate from D-erythrose 4-phosphate and phosphoenolpyruvate: step 2/7.</text>
</comment>
<feature type="binding site" evidence="22">
    <location>
        <begin position="2906"/>
        <end position="2910"/>
    </location>
    <ligand>
        <name>7-phospho-2-dehydro-3-deoxy-D-arabino-heptonate</name>
        <dbReference type="ChEBI" id="CHEBI:58394"/>
    </ligand>
</feature>
<feature type="region of interest" description="Shikimate dehydrogenase" evidence="22">
    <location>
        <begin position="3923"/>
        <end position="4212"/>
    </location>
</feature>
<feature type="binding site" evidence="22">
    <location>
        <position position="2839"/>
    </location>
    <ligand>
        <name>Zn(2+)</name>
        <dbReference type="ChEBI" id="CHEBI:29105"/>
        <note>catalytic</note>
    </ligand>
</feature>
<feature type="binding site" evidence="22">
    <location>
        <position position="2807"/>
    </location>
    <ligand>
        <name>7-phospho-2-dehydro-3-deoxy-D-arabino-heptonate</name>
        <dbReference type="ChEBI" id="CHEBI:58394"/>
    </ligand>
</feature>
<dbReference type="SMART" id="SM00323">
    <property type="entry name" value="RasGAP"/>
    <property type="match status" value="1"/>
</dbReference>
<dbReference type="InterPro" id="IPR031322">
    <property type="entry name" value="Shikimate/glucono_kinase"/>
</dbReference>
<evidence type="ECO:0000256" key="17">
    <source>
        <dbReference type="ARBA" id="ARBA00023239"/>
    </source>
</evidence>
<dbReference type="PANTHER" id="PTHR21090:SF5">
    <property type="entry name" value="PENTAFUNCTIONAL AROM POLYPEPTIDE"/>
    <property type="match status" value="1"/>
</dbReference>
<name>A0A2U3DWY1_PURLI</name>
<evidence type="ECO:0000256" key="14">
    <source>
        <dbReference type="ARBA" id="ARBA00022857"/>
    </source>
</evidence>
<keyword evidence="12 22" id="KW-0862">Zinc</keyword>
<dbReference type="InterPro" id="IPR013785">
    <property type="entry name" value="Aldolase_TIM"/>
</dbReference>
<dbReference type="InterPro" id="IPR030960">
    <property type="entry name" value="DHQS/DOIS_N"/>
</dbReference>
<evidence type="ECO:0000256" key="13">
    <source>
        <dbReference type="ARBA" id="ARBA00022840"/>
    </source>
</evidence>
<dbReference type="Pfam" id="PF01202">
    <property type="entry name" value="SKI"/>
    <property type="match status" value="1"/>
</dbReference>
<evidence type="ECO:0000256" key="19">
    <source>
        <dbReference type="ARBA" id="ARBA00044633"/>
    </source>
</evidence>
<feature type="binding site" evidence="22">
    <location>
        <begin position="3509"/>
        <end position="3516"/>
    </location>
    <ligand>
        <name>ATP</name>
        <dbReference type="ChEBI" id="CHEBI:30616"/>
    </ligand>
</feature>
<dbReference type="Proteomes" id="UP000245956">
    <property type="component" value="Unassembled WGS sequence"/>
</dbReference>
<dbReference type="EC" id="2.5.1.19" evidence="22"/>
<dbReference type="InterPro" id="IPR006264">
    <property type="entry name" value="EPSP_synthase"/>
</dbReference>
<dbReference type="InterPro" id="IPR054071">
    <property type="entry name" value="PH_NF1"/>
</dbReference>
<dbReference type="SUPFAM" id="SSF53223">
    <property type="entry name" value="Aminoacid dehydrogenase-like, N-terminal domain"/>
    <property type="match status" value="1"/>
</dbReference>
<dbReference type="InterPro" id="IPR001936">
    <property type="entry name" value="RasGAP_dom"/>
</dbReference>
<dbReference type="SUPFAM" id="SSF51735">
    <property type="entry name" value="NAD(P)-binding Rossmann-fold domains"/>
    <property type="match status" value="1"/>
</dbReference>
<dbReference type="Pfam" id="PF21877">
    <property type="entry name" value="PH_NF1"/>
    <property type="match status" value="1"/>
</dbReference>
<dbReference type="CDD" id="cd01556">
    <property type="entry name" value="EPSP_synthase"/>
    <property type="match status" value="1"/>
</dbReference>
<feature type="active site" description="Proton acceptor; for 3-dehydroquinate dehydratase activity" evidence="22">
    <location>
        <position position="3813"/>
    </location>
</feature>
<comment type="subcellular location">
    <subcellularLocation>
        <location evidence="1 22">Cytoplasm</location>
    </subcellularLocation>
</comment>
<dbReference type="NCBIfam" id="TIGR01356">
    <property type="entry name" value="aroA"/>
    <property type="match status" value="1"/>
</dbReference>
<comment type="caution">
    <text evidence="22">Lacks conserved residue(s) required for the propagation of feature annotation.</text>
</comment>
<comment type="pathway">
    <text evidence="22">Metabolic intermediate biosynthesis; chorismate biosynthesis; chorismate from D-erythrose 4-phosphate and phosphoenolpyruvate: step 3/7.</text>
</comment>
<keyword evidence="16 22" id="KW-0057">Aromatic amino acid biosynthesis</keyword>
<dbReference type="SUPFAM" id="SSF51569">
    <property type="entry name" value="Aldolase"/>
    <property type="match status" value="1"/>
</dbReference>
<dbReference type="EC" id="4.2.3.4" evidence="22"/>
<dbReference type="CDD" id="cd05392">
    <property type="entry name" value="RasGAP_Neurofibromin_like"/>
    <property type="match status" value="1"/>
</dbReference>
<dbReference type="InterPro" id="IPR010110">
    <property type="entry name" value="Shikimate_DH_AroM-type"/>
</dbReference>
<dbReference type="Pfam" id="PF01761">
    <property type="entry name" value="DHQ_synthase"/>
    <property type="match status" value="1"/>
</dbReference>
<dbReference type="CDD" id="cd00464">
    <property type="entry name" value="SK"/>
    <property type="match status" value="1"/>
</dbReference>
<dbReference type="Gene3D" id="3.40.50.720">
    <property type="entry name" value="NAD(P)-binding Rossmann-like Domain"/>
    <property type="match status" value="1"/>
</dbReference>
<evidence type="ECO:0000256" key="4">
    <source>
        <dbReference type="ARBA" id="ARBA00009948"/>
    </source>
</evidence>
<dbReference type="InterPro" id="IPR036865">
    <property type="entry name" value="CRAL-TRIO_dom_sf"/>
</dbReference>
<keyword evidence="14 22" id="KW-0521">NADP</keyword>
<feature type="binding site" evidence="22">
    <location>
        <position position="2775"/>
    </location>
    <ligand>
        <name>7-phospho-2-dehydro-3-deoxy-D-arabino-heptonate</name>
        <dbReference type="ChEBI" id="CHEBI:58394"/>
    </ligand>
</feature>
<dbReference type="Pfam" id="PF00616">
    <property type="entry name" value="RasGAP"/>
    <property type="match status" value="1"/>
</dbReference>
<dbReference type="GO" id="GO:0009073">
    <property type="term" value="P:aromatic amino acid family biosynthetic process"/>
    <property type="evidence" value="ECO:0007669"/>
    <property type="project" value="UniProtKB-UniRule"/>
</dbReference>
<evidence type="ECO:0000256" key="16">
    <source>
        <dbReference type="ARBA" id="ARBA00023141"/>
    </source>
</evidence>
<comment type="similarity">
    <text evidence="22">In the 3rd section; belongs to the shikimate kinase family.</text>
</comment>
<comment type="similarity">
    <text evidence="22">In the 4th section; belongs to the type-I 3-dehydroquinase family.</text>
</comment>
<sequence>MNGDAGLVSCLVDRVATRLPHRTGAAGRAFDKDEILHITRATLVDLSHSSLSVVLGSLLDLLEDLTRSHTPIATHPIHVLRSEVYIVALLADCCSSSWSAISDSLARASAAGFPTPEPLDEGLVNRVFDVAKQLLEPIPDNYVLPAEALLEQISDRNIRVPRPSNASQQKSDASAPDVPCLEDCLVELDVHIKTVVEYVSASSWSTSFAYFRHVVYSIRTTSFADASSELSSSSQAAEKLALVIVRLVSFFWVDASKLGHVIQELCSSYLHFRRSCQNTVAVALPLLITRWIDRFPDQFMRLHLIHKRLDGGADTLFDMTQTVVDNGKKKAVFYPLQMTLLLLLPDVFQVASNMREAKSNSVVKKVAFLDSLRKALRNGNERAAYCLVTLLRAARHFDAENDSALVSYAMDVQDEVRDALFGSPPALPPVLGFDQDIITGAFASLAHLNLNGSIDALLRTCISQTSPEKFKIAVVQTCSYFAGQAHAIKCDGLFHAAIPFMRAQFEANCSRIATAQGDEQGSSGGVLVQSILEFLDAFPGPLFDELSRASPEGGFLRPFLLCVLSPDPSVRQLAAQVAKRVFANAGKLHRMPEGAIGSGMEELRTLFSDVLLDICGRVGVDGDGAVLELYDVLESRVTLIKALPNLVDVSDATIDAEFASSLETALLVSLCTPSIEVCQNVTACIGMVLEEHALRATADSSRAFTWVSYNRAVYQDLVSPEFRFTGLVAFQKRMRGLLRRMQHPTLGILAAWETAFDKWIHLVKEVSTTSVDGVDDKVLAEWRNFSGFLASLGGTCTADQGPPLDEPFPEDMRWIDRVCSDHYEESPLTRYLRLSIQLLGCSNVKVREAMRDVLSSEIPPVLYPPLFRALESELDVLLTGALASADKGHESEIIFAEQAASVLKTMVERLESPGDLGASSSVHLGALTLNLARFIDGAQDSTNMQRVKIRISNLCEAVTKRKEYLNLRDDVRIRNQLLEYIFGWIARPHSTKADQQPLLGPRHDDGRRIQRDLDKACLKCLADLTSRLPLQPIDNQPDADTSEMKSQMFHTYFNRFLSLLNYETKDSGKLEYPPAAAAREETMSNSDLVITVLSNLLSANIDVGLKHSLNIGYHENIEIRAAFIKVLYNILLQGKEFSSLTDLAVSEKYEALFNPIELLTTDLSLAVSMSSICPPSEVDELTVCLLTIFEQRGRIFDLFEALIQYEVEQTENETELLRRTSVTTKMLSLYAKWKGVAYLRATLHNVLERLMITSQDLDLELDPARVGSQEELQKNAVQLQIVAKVFMDDICASESLVPASFRRICGIISDTVSHRFPNAKYTAVGAFMFLRFICPAIVAPESEGLVSSIPTKEMRRGLLLIAKVIQNLANNVLFGTKEPYMFPLNPFLVQNIGFVTTFLSRISEPIEPLEDPENTGLVDFGSCVAIHRFLYDHWDHLRQTMVSRDRRVLIRGLGELSRGSPTMLEPLRNLIADLGPPPLAMSWNRPQISANTPPLYSRFQNFMLRNAFKGTESFLTTRAVYDGGESKDGLSIVCVILRHIENESIDYNMLLYSYLKVRSQDIATACASKIASRLWHEPFGLFIDATCYHGRGEPPDDFFTNLDLLTPSEMSLNLSRIYIYNMNSAFKRCLRRLLRVSTRNDSSVFHPDNVGYHLIGSLQDLQAHFHLSQLHLPKETISVVTDTRYMFQPVTRLSKSKGKVEVVIKVGSQFVQVTTAKRQEVLSGSRLSSTVNDIFRLGEVDEAATTVQPDDELSFGLRADGGKIVMCFTSPKKADVLQTIRSAKGKHGKESRVHKPFERLIRPQDVPGTMLNLAFTNLASPDHVLRLASYNLLGALCRAFNFDAASKLICAKDLSVPADPTGFIVGMSKELARTEPQLTADFLTEFFVSWESFADEQKPLSLEYMAPWLPGLRTNVLISESDGEKGREKVAGLLRKVIDLIVFEPGLAHALEHYVWPSIAQDEQLLDIFLDELIKTGLSYDSRPDILEVFSSAAVGLSTMSLRGKVLSRLRKALNRSSLRPTRFLAENAVWTEICVLLQFCLALSFNSGVQSFMFLPEVFHIVTIIANTGGQDVRVLVYRLLVNTVHAACSSFSLDDARLSRLRACLDLLCEPKGDIFSLPPVLSRDGASVSTTVQDAASHLAATESLAAVLSEACSVAAPSVDVANAWRSRWMSLVASTAFQNNPAVQPRAFAVMGFLAREEVDDDLLYQILVALRSSVSQFGEDGNSEMLVSIITSLSKMMAKLPSASRYGLQLFWLAMSLVRLVPPGLFNCAAQFLEAVLTNIGTIGNARGERMVPLLLQSRAQLEEAALPLDDAYGICFDEETFHFAVCACLVRGLTDTVTRRMAIRVLSAFLEMTSWTAGASPAGPTYAVQGSPYLALILARCTGHEDFMDSLWWADFGPDGFEDMIDGRGPSGMSGAKDQDVLLASVIELVDFHFLQDAAQTRSLQWLNKLASNRPRVFVTLCGAMPSILDDVLLHGQESTALKAAHTLLRTLTSSNEFSAAMASNEPLNDALDDLGFGGLWKYSSQASLDDVKHECFGLTEKLIEVSTSGRPFPAPIRAYPEAQAGSVHRIRTANYTPFSAVGTVLYHAWRRYFLTLLLRLVALRIGGPTTSHVSSHTWAVINRWPHAAPDPRPPPTMVSGEGHSPQKLSILGEPNIVADFGLWPAYVATDLLEHSPSSTYVLITDTNLHETYVPPFQQWFQANKGAKATRLLTYAIPPGEASKSRQTKAEIEDWMLSQQCTRDTVIIALGGGVIGDMIGYVAATFMRGVRFVQVPTTLLAMVDSSIGGKTAIDTPMGKNLVGAFWQPRRIFIDLAFLDTLPVREFINGMAEVIKTAAIWDEAEFTTLEQSAAEILACVRSRGSNRLHPIRDSLKRIVIGSARVKAEVVSSDEREGGLRNLLNFGHSIGHAIEAILTPQLLHGEAVAIGMVKEAELARFLGVLRPHAVARLSKCIAAYGLPTNLQDKRVVKLTAGKQCPVDVMLQKMAVDKKNDGGQKKVVLLSAIGKTHEPRASAVADQSIRTILSASVSVAPGVPASLDVTVTPPGSKSISNRALVLAALGSGRCRIKNLLHSDDTQYMLSAIAQLGGASYAWRDAGEVLEVEGRAGQLKASNDALYIGNAGTASRFLTTVVALCTATDTASSTVLTGNARMKTRPIGPLVDALRLNGVEIEYLEQEKSLPIRVDAAGGFKGGVIELAATVSSQYVSSILMAAPYAKNPVTLRLVGGKPISQPYIDMTISMMRSFGVIVTKSTTEADTYHIPQASYQNPAEYIIESDASSATYPLAVAAITGTTCTVPNIGSESLQGDARFAIEVLRPMGCLVHQTATSTTITGPPIGTLKALPHVDMEPMTDAFLTASVLAAVADGKTQITGIANQRVKECNRIEAMKDQLAKFGVHCNELDDGIEVHGIPLDNVHRPAVGVHCYDDHRVAMSFSVLSVVSPGPTVITERECVGKTWPGWWDVLSRCFQVDLDGSDLGASIHHEVKPNAKSESSIVVIGMRGAGKTTAGRWMANLLGWRFVDLDQELERRSGQTIPDMINGHRGWDGFREDEMALLRDVMDKQAQRHVFSCGGGIVETPEARELLTAYCRNGGRVVLVHRSTDKVVEYLMRDKTRPAYTSEIRQVYLRRKPWYEACSNYVYYSPHTKDLGCGSGIPEDFGRFVAALGGNTSHLQTVIGKRQSFFVSLTLPDLADASHLIPRVVVGSDAVELRVDLLADRSPDAVMAQVSILRHAAKKPIIFTVRSESQGGKFPDDDHDARLELYRLALKSGVEYLDVELTASDGTVQAVADQKGNTRIIASHHDPPAALSWKNASWIPYYNKALQFGDIVKLVGVAATMEDNFDLMNFKSRMLAEQKTPLIAINMGQAGKLSRVLNGFLTPVSHPDLPFKAAPGQMSAAEIWQSLALLGEIDPLRFYLFGKPIAQSRSPALHNALFRLTGLPHEYERLETDEVANLRSVLRSSDFGGASVTIPLKRDVMDLLDELTSAAQIIGAVNTVVPVNDKSGRRLVGDNTDWKGMVFTLTRGGVATAEPDSCAMVVGSGGTTRAAIFALRSMGFSSIHVVGRDPAKVKTLVGDFPSDYNLQVVASASDIHCMKRGPTVIVSTIPADRPIDTAVQELVQLAMGRGDKGDQSGRRVLLEMAYKPRVTPVMQLAEEAGGWTVIPGLEVLASQGWYQFDLWTGIAPCYEDARNAVLGSTPEV</sequence>
<dbReference type="InterPro" id="IPR008289">
    <property type="entry name" value="Pentafunct_AroM"/>
</dbReference>
<evidence type="ECO:0000259" key="23">
    <source>
        <dbReference type="PROSITE" id="PS50018"/>
    </source>
</evidence>
<dbReference type="Gene3D" id="1.10.506.10">
    <property type="entry name" value="GTPase Activation - p120gap, domain 1"/>
    <property type="match status" value="2"/>
</dbReference>
<feature type="binding site" evidence="22">
    <location>
        <position position="2764"/>
    </location>
    <ligand>
        <name>NAD(+)</name>
        <dbReference type="ChEBI" id="CHEBI:57540"/>
    </ligand>
</feature>
<feature type="binding site" evidence="22">
    <location>
        <begin position="2728"/>
        <end position="2731"/>
    </location>
    <ligand>
        <name>NAD(+)</name>
        <dbReference type="ChEBI" id="CHEBI:57540"/>
    </ligand>
</feature>
<dbReference type="GO" id="GO:0003855">
    <property type="term" value="F:3-dehydroquinate dehydratase activity"/>
    <property type="evidence" value="ECO:0007669"/>
    <property type="project" value="UniProtKB-UniRule"/>
</dbReference>
<dbReference type="InterPro" id="IPR036968">
    <property type="entry name" value="Enolpyruvate_Tfrase_sf"/>
</dbReference>
<feature type="binding site" evidence="22">
    <location>
        <begin position="2759"/>
        <end position="2761"/>
    </location>
    <ligand>
        <name>NAD(+)</name>
        <dbReference type="ChEBI" id="CHEBI:57540"/>
    </ligand>
</feature>
<comment type="catalytic activity">
    <reaction evidence="22">
        <text>3-dehydroquinate = 3-dehydroshikimate + H2O</text>
        <dbReference type="Rhea" id="RHEA:21096"/>
        <dbReference type="ChEBI" id="CHEBI:15377"/>
        <dbReference type="ChEBI" id="CHEBI:16630"/>
        <dbReference type="ChEBI" id="CHEBI:32364"/>
        <dbReference type="EC" id="4.2.1.10"/>
    </reaction>
</comment>
<comment type="catalytic activity">
    <reaction evidence="20 22">
        <text>shikimate + ATP = 3-phosphoshikimate + ADP + H(+)</text>
        <dbReference type="Rhea" id="RHEA:13121"/>
        <dbReference type="ChEBI" id="CHEBI:15378"/>
        <dbReference type="ChEBI" id="CHEBI:30616"/>
        <dbReference type="ChEBI" id="CHEBI:36208"/>
        <dbReference type="ChEBI" id="CHEBI:145989"/>
        <dbReference type="ChEBI" id="CHEBI:456216"/>
        <dbReference type="EC" id="2.7.1.71"/>
    </reaction>
</comment>
<comment type="similarity">
    <text evidence="22">In the 2nd section; belongs to the EPSP synthase family.</text>
</comment>
<comment type="similarity">
    <text evidence="22">In the N-terminal section; belongs to the sugar phosphate cyclases superfamily. Dehydroquinate synthase family.</text>
</comment>
<dbReference type="Pfam" id="PF24621">
    <property type="entry name" value="DHQS_C"/>
    <property type="match status" value="1"/>
</dbReference>
<evidence type="ECO:0000256" key="5">
    <source>
        <dbReference type="ARBA" id="ARBA00022468"/>
    </source>
</evidence>
<dbReference type="NCBIfam" id="TIGR01093">
    <property type="entry name" value="aroD"/>
    <property type="match status" value="1"/>
</dbReference>
<feature type="active site" description="For EPSP synthase activity" evidence="22">
    <location>
        <position position="3462"/>
    </location>
</feature>
<reference evidence="24 25" key="1">
    <citation type="journal article" date="2016" name="Front. Microbiol.">
        <title>Genome and transcriptome sequences reveal the specific parasitism of the nematophagous Purpureocillium lilacinum 36-1.</title>
        <authorList>
            <person name="Xie J."/>
            <person name="Li S."/>
            <person name="Mo C."/>
            <person name="Xiao X."/>
            <person name="Peng D."/>
            <person name="Wang G."/>
            <person name="Xiao Y."/>
        </authorList>
    </citation>
    <scope>NUCLEOTIDE SEQUENCE [LARGE SCALE GENOMIC DNA]</scope>
    <source>
        <strain evidence="24 25">36-1</strain>
    </source>
</reference>
<keyword evidence="5" id="KW-0343">GTPase activation</keyword>
<dbReference type="GO" id="GO:0008652">
    <property type="term" value="P:amino acid biosynthetic process"/>
    <property type="evidence" value="ECO:0007669"/>
    <property type="project" value="UniProtKB-KW"/>
</dbReference>
<evidence type="ECO:0000256" key="22">
    <source>
        <dbReference type="HAMAP-Rule" id="MF_03143"/>
    </source>
</evidence>
<dbReference type="SUPFAM" id="SSF48350">
    <property type="entry name" value="GTPase activation domain, GAP"/>
    <property type="match status" value="1"/>
</dbReference>
<dbReference type="Gene3D" id="3.20.20.70">
    <property type="entry name" value="Aldolase class I"/>
    <property type="match status" value="1"/>
</dbReference>
<dbReference type="InterPro" id="IPR013708">
    <property type="entry name" value="Shikimate_DH-bd_N"/>
</dbReference>
<comment type="similarity">
    <text evidence="22">In the C-terminal section; belongs to the shikimate dehydrogenase family.</text>
</comment>
<dbReference type="Gene3D" id="2.30.29.30">
    <property type="entry name" value="Pleckstrin-homology domain (PH domain)/Phosphotyrosine-binding domain (PTB)"/>
    <property type="match status" value="1"/>
</dbReference>
<evidence type="ECO:0000256" key="21">
    <source>
        <dbReference type="ARBA" id="ARBA00054455"/>
    </source>
</evidence>
<feature type="region of interest" description="3-dehydroquinate synthase" evidence="22">
    <location>
        <begin position="1"/>
        <end position="3026"/>
    </location>
</feature>
<dbReference type="InterPro" id="IPR001986">
    <property type="entry name" value="Enolpyruvate_Tfrase_dom"/>
</dbReference>
<keyword evidence="9 22" id="KW-0479">Metal-binding</keyword>
<dbReference type="PROSITE" id="PS00104">
    <property type="entry name" value="EPSP_SYNTHASE_1"/>
    <property type="match status" value="1"/>
</dbReference>
<dbReference type="InterPro" id="IPR011993">
    <property type="entry name" value="PH-like_dom_sf"/>
</dbReference>
<evidence type="ECO:0000313" key="24">
    <source>
        <dbReference type="EMBL" id="PWI66746.1"/>
    </source>
</evidence>
<comment type="similarity">
    <text evidence="4">Belongs to the EPSP synthase family.</text>
</comment>
<dbReference type="PROSITE" id="PS50018">
    <property type="entry name" value="RAS_GTPASE_ACTIV_2"/>
    <property type="match status" value="1"/>
</dbReference>
<dbReference type="CDD" id="cd00502">
    <property type="entry name" value="DHQase_I"/>
    <property type="match status" value="1"/>
</dbReference>